<evidence type="ECO:0000313" key="1">
    <source>
        <dbReference type="EMBL" id="GKU99757.1"/>
    </source>
</evidence>
<name>A0AAV5IN23_9ROSI</name>
<dbReference type="AlphaFoldDB" id="A0AAV5IN23"/>
<keyword evidence="2" id="KW-1185">Reference proteome</keyword>
<reference evidence="1 2" key="1">
    <citation type="journal article" date="2021" name="Commun. Biol.">
        <title>The genome of Shorea leprosula (Dipterocarpaceae) highlights the ecological relevance of drought in aseasonal tropical rainforests.</title>
        <authorList>
            <person name="Ng K.K.S."/>
            <person name="Kobayashi M.J."/>
            <person name="Fawcett J.A."/>
            <person name="Hatakeyama M."/>
            <person name="Paape T."/>
            <person name="Ng C.H."/>
            <person name="Ang C.C."/>
            <person name="Tnah L.H."/>
            <person name="Lee C.T."/>
            <person name="Nishiyama T."/>
            <person name="Sese J."/>
            <person name="O'Brien M.J."/>
            <person name="Copetti D."/>
            <person name="Mohd Noor M.I."/>
            <person name="Ong R.C."/>
            <person name="Putra M."/>
            <person name="Sireger I.Z."/>
            <person name="Indrioko S."/>
            <person name="Kosugi Y."/>
            <person name="Izuno A."/>
            <person name="Isagi Y."/>
            <person name="Lee S.L."/>
            <person name="Shimizu K.K."/>
        </authorList>
    </citation>
    <scope>NUCLEOTIDE SEQUENCE [LARGE SCALE GENOMIC DNA]</scope>
    <source>
        <strain evidence="1">214</strain>
    </source>
</reference>
<protein>
    <submittedName>
        <fullName evidence="1">Uncharacterized protein</fullName>
    </submittedName>
</protein>
<gene>
    <name evidence="1" type="ORF">SLEP1_g12556</name>
</gene>
<evidence type="ECO:0000313" key="2">
    <source>
        <dbReference type="Proteomes" id="UP001054252"/>
    </source>
</evidence>
<sequence length="82" mass="9119">MIKSIDSSSAVQYAVASPTHAINDAVLVLISYSTNETTSRARPFTHRRSSSLAFLIDTLSYLHSVELECEIHSECLVRFTTE</sequence>
<dbReference type="EMBL" id="BPVZ01000014">
    <property type="protein sequence ID" value="GKU99757.1"/>
    <property type="molecule type" value="Genomic_DNA"/>
</dbReference>
<comment type="caution">
    <text evidence="1">The sequence shown here is derived from an EMBL/GenBank/DDBJ whole genome shotgun (WGS) entry which is preliminary data.</text>
</comment>
<proteinExistence type="predicted"/>
<dbReference type="Proteomes" id="UP001054252">
    <property type="component" value="Unassembled WGS sequence"/>
</dbReference>
<accession>A0AAV5IN23</accession>
<organism evidence="1 2">
    <name type="scientific">Rubroshorea leprosula</name>
    <dbReference type="NCBI Taxonomy" id="152421"/>
    <lineage>
        <taxon>Eukaryota</taxon>
        <taxon>Viridiplantae</taxon>
        <taxon>Streptophyta</taxon>
        <taxon>Embryophyta</taxon>
        <taxon>Tracheophyta</taxon>
        <taxon>Spermatophyta</taxon>
        <taxon>Magnoliopsida</taxon>
        <taxon>eudicotyledons</taxon>
        <taxon>Gunneridae</taxon>
        <taxon>Pentapetalae</taxon>
        <taxon>rosids</taxon>
        <taxon>malvids</taxon>
        <taxon>Malvales</taxon>
        <taxon>Dipterocarpaceae</taxon>
        <taxon>Rubroshorea</taxon>
    </lineage>
</organism>